<evidence type="ECO:0000313" key="6">
    <source>
        <dbReference type="EMBL" id="GAM57565.1"/>
    </source>
</evidence>
<dbReference type="EMBL" id="BBRZ01000057">
    <property type="protein sequence ID" value="GAM57565.1"/>
    <property type="molecule type" value="Genomic_DNA"/>
</dbReference>
<protein>
    <submittedName>
        <fullName evidence="6">Transcriptional regulator, lysR family</fullName>
    </submittedName>
</protein>
<dbReference type="SUPFAM" id="SSF53850">
    <property type="entry name" value="Periplasmic binding protein-like II"/>
    <property type="match status" value="1"/>
</dbReference>
<dbReference type="GO" id="GO:0003700">
    <property type="term" value="F:DNA-binding transcription factor activity"/>
    <property type="evidence" value="ECO:0007669"/>
    <property type="project" value="InterPro"/>
</dbReference>
<dbReference type="Pfam" id="PF03466">
    <property type="entry name" value="LysR_substrate"/>
    <property type="match status" value="1"/>
</dbReference>
<evidence type="ECO:0000256" key="4">
    <source>
        <dbReference type="ARBA" id="ARBA00023163"/>
    </source>
</evidence>
<dbReference type="PANTHER" id="PTHR30537:SF5">
    <property type="entry name" value="HTH-TYPE TRANSCRIPTIONAL ACTIVATOR TTDR-RELATED"/>
    <property type="match status" value="1"/>
</dbReference>
<evidence type="ECO:0000259" key="5">
    <source>
        <dbReference type="PROSITE" id="PS50931"/>
    </source>
</evidence>
<dbReference type="InterPro" id="IPR036388">
    <property type="entry name" value="WH-like_DNA-bd_sf"/>
</dbReference>
<gene>
    <name evidence="6" type="ORF">JCM19231_2684</name>
</gene>
<comment type="caution">
    <text evidence="6">The sequence shown here is derived from an EMBL/GenBank/DDBJ whole genome shotgun (WGS) entry which is preliminary data.</text>
</comment>
<dbReference type="Proteomes" id="UP000031671">
    <property type="component" value="Unassembled WGS sequence"/>
</dbReference>
<dbReference type="SUPFAM" id="SSF46785">
    <property type="entry name" value="Winged helix' DNA-binding domain"/>
    <property type="match status" value="1"/>
</dbReference>
<feature type="domain" description="HTH lysR-type" evidence="5">
    <location>
        <begin position="2"/>
        <end position="59"/>
    </location>
</feature>
<dbReference type="Pfam" id="PF00126">
    <property type="entry name" value="HTH_1"/>
    <property type="match status" value="1"/>
</dbReference>
<evidence type="ECO:0000256" key="3">
    <source>
        <dbReference type="ARBA" id="ARBA00023125"/>
    </source>
</evidence>
<dbReference type="Gene3D" id="3.40.190.290">
    <property type="match status" value="1"/>
</dbReference>
<comment type="similarity">
    <text evidence="1">Belongs to the LysR transcriptional regulatory family.</text>
</comment>
<dbReference type="GO" id="GO:0003677">
    <property type="term" value="F:DNA binding"/>
    <property type="evidence" value="ECO:0007669"/>
    <property type="project" value="UniProtKB-KW"/>
</dbReference>
<accession>A0A0B8NSQ2</accession>
<keyword evidence="3" id="KW-0238">DNA-binding</keyword>
<reference evidence="6 7" key="1">
    <citation type="submission" date="2015-01" db="EMBL/GenBank/DDBJ databases">
        <title>Vibrio sp. C1 JCM 19231 whole genome shotgun sequence.</title>
        <authorList>
            <person name="Sawabe T."/>
            <person name="Meirelles P."/>
            <person name="Feng G."/>
            <person name="Sayaka M."/>
            <person name="Hattori M."/>
            <person name="Ohkuma M."/>
        </authorList>
    </citation>
    <scope>NUCLEOTIDE SEQUENCE [LARGE SCALE GENOMIC DNA]</scope>
    <source>
        <strain evidence="7">JCM 19231</strain>
    </source>
</reference>
<dbReference type="InterPro" id="IPR058163">
    <property type="entry name" value="LysR-type_TF_proteobact-type"/>
</dbReference>
<keyword evidence="2" id="KW-0805">Transcription regulation</keyword>
<evidence type="ECO:0000256" key="2">
    <source>
        <dbReference type="ARBA" id="ARBA00023015"/>
    </source>
</evidence>
<keyword evidence="4" id="KW-0804">Transcription</keyword>
<reference evidence="6 7" key="2">
    <citation type="submission" date="2015-01" db="EMBL/GenBank/DDBJ databases">
        <authorList>
            <consortium name="NBRP consortium"/>
            <person name="Sawabe T."/>
            <person name="Meirelles P."/>
            <person name="Feng G."/>
            <person name="Sayaka M."/>
            <person name="Hattori M."/>
            <person name="Ohkuma M."/>
        </authorList>
    </citation>
    <scope>NUCLEOTIDE SEQUENCE [LARGE SCALE GENOMIC DNA]</scope>
    <source>
        <strain evidence="7">JCM 19231</strain>
    </source>
</reference>
<dbReference type="RefSeq" id="WP_261836580.1">
    <property type="nucleotide sequence ID" value="NZ_AP024882.1"/>
</dbReference>
<sequence length="294" mass="32616">MISLDDMMVFAKVAEKQSFTQAADDLDIGKARVSQIVTKLEQNLNTRLLNRTTRSLSLTDAGARYYEKCKLIDELASEANAETQDVNQMPSGTIRVATPIAALGGLLSEFLNLYPDIKLDIIESDGYSNLIESRCDVALRASSALEDSSLYAVKLGYFSDMLCATPKYLEQNGTPASAEELLDLDWVSHHIVHGDKQLTFTNSEGKVTRLAHSPKVQLRTSASVKSFVLNHVGFAIMPSFMVNDELERGELVRILPEVHDLKIPIYAVYQEKALMPLRVRALIDFLKEKGDAFG</sequence>
<dbReference type="InterPro" id="IPR000847">
    <property type="entry name" value="LysR_HTH_N"/>
</dbReference>
<proteinExistence type="inferred from homology"/>
<name>A0A0B8NSQ2_9VIBR</name>
<dbReference type="FunFam" id="1.10.10.10:FF:000001">
    <property type="entry name" value="LysR family transcriptional regulator"/>
    <property type="match status" value="1"/>
</dbReference>
<dbReference type="PANTHER" id="PTHR30537">
    <property type="entry name" value="HTH-TYPE TRANSCRIPTIONAL REGULATOR"/>
    <property type="match status" value="1"/>
</dbReference>
<dbReference type="PROSITE" id="PS50931">
    <property type="entry name" value="HTH_LYSR"/>
    <property type="match status" value="1"/>
</dbReference>
<dbReference type="Gene3D" id="1.10.10.10">
    <property type="entry name" value="Winged helix-like DNA-binding domain superfamily/Winged helix DNA-binding domain"/>
    <property type="match status" value="1"/>
</dbReference>
<dbReference type="InterPro" id="IPR036390">
    <property type="entry name" value="WH_DNA-bd_sf"/>
</dbReference>
<dbReference type="InterPro" id="IPR005119">
    <property type="entry name" value="LysR_subst-bd"/>
</dbReference>
<evidence type="ECO:0000256" key="1">
    <source>
        <dbReference type="ARBA" id="ARBA00009437"/>
    </source>
</evidence>
<keyword evidence="7" id="KW-1185">Reference proteome</keyword>
<dbReference type="CDD" id="cd08422">
    <property type="entry name" value="PBP2_CrgA_like"/>
    <property type="match status" value="1"/>
</dbReference>
<organism evidence="6 7">
    <name type="scientific">Vibrio ishigakensis</name>
    <dbReference type="NCBI Taxonomy" id="1481914"/>
    <lineage>
        <taxon>Bacteria</taxon>
        <taxon>Pseudomonadati</taxon>
        <taxon>Pseudomonadota</taxon>
        <taxon>Gammaproteobacteria</taxon>
        <taxon>Vibrionales</taxon>
        <taxon>Vibrionaceae</taxon>
        <taxon>Vibrio</taxon>
    </lineage>
</organism>
<evidence type="ECO:0000313" key="7">
    <source>
        <dbReference type="Proteomes" id="UP000031671"/>
    </source>
</evidence>
<dbReference type="AlphaFoldDB" id="A0A0B8NSQ2"/>